<keyword evidence="2" id="KW-0812">Transmembrane</keyword>
<feature type="transmembrane region" description="Helical" evidence="2">
    <location>
        <begin position="53"/>
        <end position="70"/>
    </location>
</feature>
<protein>
    <submittedName>
        <fullName evidence="3">Uncharacterized protein</fullName>
    </submittedName>
</protein>
<evidence type="ECO:0000256" key="1">
    <source>
        <dbReference type="SAM" id="MobiDB-lite"/>
    </source>
</evidence>
<proteinExistence type="predicted"/>
<keyword evidence="2" id="KW-1133">Transmembrane helix</keyword>
<sequence length="333" mass="36935">MSSDSISYLASSEIDRIDESVRVMRVMEDWEAEQMHGEIIGAKGAFVHFNIDAGLFSIFIMMFKAGFVYYAIKRPWISGMMAVVLALAFLFLGRTTLTLRLAAWKDTWPSVQPLPGQVFLDRYGAKPVSGSSSGPRGPGRPLRSLSSGVRPRRVHPDHLREQSHEPPLLSLVFVRWNGTALGVSTEGDGSWGSYGSPPSDMYLSALVEEGVKSHPQLGGAAGSYEVLSLFVRNSKEVASLMPAAPWLRASLHGQKRTLFWMVWPAEWQDTDERYYAGYVDKRTLFDAMRTCEEAGLHTGFPHPSDLYELITSKTWMASLCTQPSARLPAATLV</sequence>
<organism evidence="3 4">
    <name type="scientific">Prorocentrum cordatum</name>
    <dbReference type="NCBI Taxonomy" id="2364126"/>
    <lineage>
        <taxon>Eukaryota</taxon>
        <taxon>Sar</taxon>
        <taxon>Alveolata</taxon>
        <taxon>Dinophyceae</taxon>
        <taxon>Prorocentrales</taxon>
        <taxon>Prorocentraceae</taxon>
        <taxon>Prorocentrum</taxon>
    </lineage>
</organism>
<keyword evidence="2" id="KW-0472">Membrane</keyword>
<dbReference type="Proteomes" id="UP001189429">
    <property type="component" value="Unassembled WGS sequence"/>
</dbReference>
<name>A0ABN9SUC0_9DINO</name>
<accession>A0ABN9SUC0</accession>
<feature type="region of interest" description="Disordered" evidence="1">
    <location>
        <begin position="127"/>
        <end position="162"/>
    </location>
</feature>
<feature type="transmembrane region" description="Helical" evidence="2">
    <location>
        <begin position="76"/>
        <end position="93"/>
    </location>
</feature>
<gene>
    <name evidence="3" type="ORF">PCOR1329_LOCUS32702</name>
</gene>
<evidence type="ECO:0000313" key="4">
    <source>
        <dbReference type="Proteomes" id="UP001189429"/>
    </source>
</evidence>
<evidence type="ECO:0000256" key="2">
    <source>
        <dbReference type="SAM" id="Phobius"/>
    </source>
</evidence>
<keyword evidence="4" id="KW-1185">Reference proteome</keyword>
<dbReference type="EMBL" id="CAUYUJ010013370">
    <property type="protein sequence ID" value="CAK0836088.1"/>
    <property type="molecule type" value="Genomic_DNA"/>
</dbReference>
<feature type="non-terminal residue" evidence="3">
    <location>
        <position position="333"/>
    </location>
</feature>
<feature type="compositionally biased region" description="Low complexity" evidence="1">
    <location>
        <begin position="129"/>
        <end position="148"/>
    </location>
</feature>
<reference evidence="3" key="1">
    <citation type="submission" date="2023-10" db="EMBL/GenBank/DDBJ databases">
        <authorList>
            <person name="Chen Y."/>
            <person name="Shah S."/>
            <person name="Dougan E. K."/>
            <person name="Thang M."/>
            <person name="Chan C."/>
        </authorList>
    </citation>
    <scope>NUCLEOTIDE SEQUENCE [LARGE SCALE GENOMIC DNA]</scope>
</reference>
<comment type="caution">
    <text evidence="3">The sequence shown here is derived from an EMBL/GenBank/DDBJ whole genome shotgun (WGS) entry which is preliminary data.</text>
</comment>
<evidence type="ECO:0000313" key="3">
    <source>
        <dbReference type="EMBL" id="CAK0836088.1"/>
    </source>
</evidence>